<organism evidence="3 4">
    <name type="scientific">Actinacidiphila guanduensis</name>
    <dbReference type="NCBI Taxonomy" id="310781"/>
    <lineage>
        <taxon>Bacteria</taxon>
        <taxon>Bacillati</taxon>
        <taxon>Actinomycetota</taxon>
        <taxon>Actinomycetes</taxon>
        <taxon>Kitasatosporales</taxon>
        <taxon>Streptomycetaceae</taxon>
        <taxon>Actinacidiphila</taxon>
    </lineage>
</organism>
<feature type="compositionally biased region" description="Low complexity" evidence="1">
    <location>
        <begin position="294"/>
        <end position="308"/>
    </location>
</feature>
<dbReference type="InterPro" id="IPR029479">
    <property type="entry name" value="Nitroreductase"/>
</dbReference>
<protein>
    <submittedName>
        <fullName evidence="3">SagB-type dehydrogenase domain-containing protein</fullName>
    </submittedName>
</protein>
<reference evidence="3 4" key="1">
    <citation type="submission" date="2016-10" db="EMBL/GenBank/DDBJ databases">
        <authorList>
            <person name="de Groot N.N."/>
        </authorList>
    </citation>
    <scope>NUCLEOTIDE SEQUENCE [LARGE SCALE GENOMIC DNA]</scope>
    <source>
        <strain evidence="3 4">CGMCC 4.2022</strain>
    </source>
</reference>
<evidence type="ECO:0000313" key="3">
    <source>
        <dbReference type="EMBL" id="SDO51393.1"/>
    </source>
</evidence>
<dbReference type="OrthoDB" id="9801593at2"/>
<dbReference type="CDD" id="cd02142">
    <property type="entry name" value="McbC_SagB-like_oxidoreductase"/>
    <property type="match status" value="1"/>
</dbReference>
<dbReference type="InterPro" id="IPR000415">
    <property type="entry name" value="Nitroreductase-like"/>
</dbReference>
<dbReference type="PANTHER" id="PTHR43745:SF2">
    <property type="entry name" value="NITROREDUCTASE MJ1384-RELATED"/>
    <property type="match status" value="1"/>
</dbReference>
<name>A0A1H0K6I6_9ACTN</name>
<dbReference type="EMBL" id="FNIE01000010">
    <property type="protein sequence ID" value="SDO51393.1"/>
    <property type="molecule type" value="Genomic_DNA"/>
</dbReference>
<feature type="region of interest" description="Disordered" evidence="1">
    <location>
        <begin position="294"/>
        <end position="313"/>
    </location>
</feature>
<keyword evidence="4" id="KW-1185">Reference proteome</keyword>
<feature type="domain" description="Nitroreductase" evidence="2">
    <location>
        <begin position="378"/>
        <end position="555"/>
    </location>
</feature>
<sequence length="568" mass="59940">MGLAHEYATAIVRRGRYPMEPVDWDPDWADRPRKGKHFPGADALPLPREDAPPASATVERGLHGPRGTGGFTLPLLAGMLRDSYGLTGRRLGVQANSDLGTLPMYTQANWSRGTASGGGLYPIGVHWISGPGGPLTPGVHYYDTRHHAMDRLLTGDVTPQVRAALGEAGAGYGQFLVLGVRFWQNAFKYNTFSYHVVCMDTGALLQTWRIWARAHGLHLGTAFWFDEPALGTLLGLAPEEEGVFAVVPLRWEGDPAGGRAARPAAEVPGSVRLGALTTDGLSSAALASAAARLAAPAEPPRAGGPAPRVRYADQERSRRVTVFDLVTEVHKATVRDAAARPAPGALAAALPAPVPAGGERVALPAPQPLTADVRQALRSRRSSFGRFQATRPMSAQALATLLAASDAAGRLDSDAEDPAAPPLTRLYVFVNHVAGVPQGGYAYDRADGSLRLVRPGPPGDFLQRNYFLANYNLEQAAAVVVPAARTHAVLDAVGDRGYRLANAVVGGISQAFYTAAGAAGLACGVALGFDALSYTEDLGLEGTGELPLLIMMAGHEHARPADFRHEIA</sequence>
<dbReference type="SUPFAM" id="SSF55469">
    <property type="entry name" value="FMN-dependent nitroreductase-like"/>
    <property type="match status" value="2"/>
</dbReference>
<dbReference type="STRING" id="310781.SAMN05216259_110126"/>
<dbReference type="Pfam" id="PF00881">
    <property type="entry name" value="Nitroreductase"/>
    <property type="match status" value="1"/>
</dbReference>
<evidence type="ECO:0000256" key="1">
    <source>
        <dbReference type="SAM" id="MobiDB-lite"/>
    </source>
</evidence>
<dbReference type="AlphaFoldDB" id="A0A1H0K6I6"/>
<dbReference type="Proteomes" id="UP000199341">
    <property type="component" value="Unassembled WGS sequence"/>
</dbReference>
<proteinExistence type="predicted"/>
<evidence type="ECO:0000313" key="4">
    <source>
        <dbReference type="Proteomes" id="UP000199341"/>
    </source>
</evidence>
<dbReference type="PANTHER" id="PTHR43745">
    <property type="entry name" value="NITROREDUCTASE MJ1384-RELATED"/>
    <property type="match status" value="1"/>
</dbReference>
<accession>A0A1H0K6I6</accession>
<dbReference type="InterPro" id="IPR052544">
    <property type="entry name" value="Bacteriocin_Proc_Enz"/>
</dbReference>
<dbReference type="RefSeq" id="WP_093786375.1">
    <property type="nucleotide sequence ID" value="NZ_FNIE01000010.1"/>
</dbReference>
<feature type="region of interest" description="Disordered" evidence="1">
    <location>
        <begin position="30"/>
        <end position="64"/>
    </location>
</feature>
<dbReference type="GO" id="GO:0016491">
    <property type="term" value="F:oxidoreductase activity"/>
    <property type="evidence" value="ECO:0007669"/>
    <property type="project" value="InterPro"/>
</dbReference>
<evidence type="ECO:0000259" key="2">
    <source>
        <dbReference type="Pfam" id="PF00881"/>
    </source>
</evidence>
<dbReference type="Gene3D" id="3.40.109.10">
    <property type="entry name" value="NADH Oxidase"/>
    <property type="match status" value="2"/>
</dbReference>
<gene>
    <name evidence="3" type="ORF">SAMN05216259_110126</name>
</gene>